<dbReference type="EMBL" id="ASPP01002724">
    <property type="protein sequence ID" value="ETO34271.1"/>
    <property type="molecule type" value="Genomic_DNA"/>
</dbReference>
<dbReference type="GO" id="GO:0030991">
    <property type="term" value="C:intraciliary transport particle A"/>
    <property type="evidence" value="ECO:0007669"/>
    <property type="project" value="TreeGrafter"/>
</dbReference>
<evidence type="ECO:0000313" key="2">
    <source>
        <dbReference type="Proteomes" id="UP000023152"/>
    </source>
</evidence>
<dbReference type="AlphaFoldDB" id="X6P7V7"/>
<dbReference type="OrthoDB" id="10250638at2759"/>
<proteinExistence type="predicted"/>
<dbReference type="InterPro" id="IPR040379">
    <property type="entry name" value="WDR19/dyf-2"/>
</dbReference>
<gene>
    <name evidence="1" type="ORF">RFI_02827</name>
</gene>
<keyword evidence="2" id="KW-1185">Reference proteome</keyword>
<dbReference type="GO" id="GO:0005929">
    <property type="term" value="C:cilium"/>
    <property type="evidence" value="ECO:0007669"/>
    <property type="project" value="UniProtKB-SubCell"/>
</dbReference>
<dbReference type="PANTHER" id="PTHR14920:SF0">
    <property type="entry name" value="WD REPEAT DOMAIN 19"/>
    <property type="match status" value="1"/>
</dbReference>
<protein>
    <recommendedName>
        <fullName evidence="3">Vps16 C-terminal domain-containing protein</fullName>
    </recommendedName>
</protein>
<evidence type="ECO:0000313" key="1">
    <source>
        <dbReference type="EMBL" id="ETO34271.1"/>
    </source>
</evidence>
<dbReference type="GO" id="GO:0060271">
    <property type="term" value="P:cilium assembly"/>
    <property type="evidence" value="ECO:0007669"/>
    <property type="project" value="TreeGrafter"/>
</dbReference>
<organism evidence="1 2">
    <name type="scientific">Reticulomyxa filosa</name>
    <dbReference type="NCBI Taxonomy" id="46433"/>
    <lineage>
        <taxon>Eukaryota</taxon>
        <taxon>Sar</taxon>
        <taxon>Rhizaria</taxon>
        <taxon>Retaria</taxon>
        <taxon>Foraminifera</taxon>
        <taxon>Monothalamids</taxon>
        <taxon>Reticulomyxidae</taxon>
        <taxon>Reticulomyxa</taxon>
    </lineage>
</organism>
<evidence type="ECO:0008006" key="3">
    <source>
        <dbReference type="Google" id="ProtNLM"/>
    </source>
</evidence>
<sequence length="128" mass="14879">MQKRKMADPLMASVGTPSLHIAMGKIKEEKQELQKAYEYYDNGHDRAAMVKLLLFRLNDVQRAVTIIRERPSIETALIIAEFMKEKKDPLITIEFFLLAKEFEQAFEIAKVNMKKKTTEIPPSFFEQT</sequence>
<dbReference type="Proteomes" id="UP000023152">
    <property type="component" value="Unassembled WGS sequence"/>
</dbReference>
<accession>X6P7V7</accession>
<comment type="caution">
    <text evidence="1">The sequence shown here is derived from an EMBL/GenBank/DDBJ whole genome shotgun (WGS) entry which is preliminary data.</text>
</comment>
<dbReference type="GO" id="GO:0035721">
    <property type="term" value="P:intraciliary retrograde transport"/>
    <property type="evidence" value="ECO:0007669"/>
    <property type="project" value="InterPro"/>
</dbReference>
<reference evidence="1 2" key="1">
    <citation type="journal article" date="2013" name="Curr. Biol.">
        <title>The Genome of the Foraminiferan Reticulomyxa filosa.</title>
        <authorList>
            <person name="Glockner G."/>
            <person name="Hulsmann N."/>
            <person name="Schleicher M."/>
            <person name="Noegel A.A."/>
            <person name="Eichinger L."/>
            <person name="Gallinger C."/>
            <person name="Pawlowski J."/>
            <person name="Sierra R."/>
            <person name="Euteneuer U."/>
            <person name="Pillet L."/>
            <person name="Moustafa A."/>
            <person name="Platzer M."/>
            <person name="Groth M."/>
            <person name="Szafranski K."/>
            <person name="Schliwa M."/>
        </authorList>
    </citation>
    <scope>NUCLEOTIDE SEQUENCE [LARGE SCALE GENOMIC DNA]</scope>
</reference>
<dbReference type="PANTHER" id="PTHR14920">
    <property type="entry name" value="OSMOTIC AVOIDANCE ABNORMAL PROTEIN 1/WD REPEAT MEMBRANE PROTEIN"/>
    <property type="match status" value="1"/>
</dbReference>
<name>X6P7V7_RETFI</name>